<feature type="domain" description="L-type lectin-like" evidence="2">
    <location>
        <begin position="53"/>
        <end position="105"/>
    </location>
</feature>
<dbReference type="SUPFAM" id="SSF49899">
    <property type="entry name" value="Concanavalin A-like lectins/glucanases"/>
    <property type="match status" value="1"/>
</dbReference>
<feature type="transmembrane region" description="Helical" evidence="1">
    <location>
        <begin position="35"/>
        <end position="59"/>
    </location>
</feature>
<dbReference type="Pfam" id="PF03388">
    <property type="entry name" value="Lectin_leg-like"/>
    <property type="match status" value="1"/>
</dbReference>
<keyword evidence="1" id="KW-1133">Transmembrane helix</keyword>
<evidence type="ECO:0000313" key="3">
    <source>
        <dbReference type="Proteomes" id="UP000035642"/>
    </source>
</evidence>
<accession>A0A0K0DIY8</accession>
<evidence type="ECO:0000256" key="1">
    <source>
        <dbReference type="SAM" id="Phobius"/>
    </source>
</evidence>
<evidence type="ECO:0000259" key="2">
    <source>
        <dbReference type="Pfam" id="PF03388"/>
    </source>
</evidence>
<reference evidence="4" key="2">
    <citation type="submission" date="2017-02" db="UniProtKB">
        <authorList>
            <consortium name="WormBaseParasite"/>
        </authorList>
    </citation>
    <scope>IDENTIFICATION</scope>
</reference>
<sequence length="167" mass="19433">MIGVQKYCLYIDPLPNPRKAVREHMRISPNYDTYYYYYANGYATIYLVFHISLTGDAFITRSRIRLTRDEMSLNGSVWSNGRLQIRDWEIQVPVQIVSNCTILNLTRLSFSSKYSHNVAEIFAKLRTAGVCCGERRRYYPFRDLTRSPPHHAGLSFRLSIISLNTLP</sequence>
<dbReference type="AlphaFoldDB" id="A0A0K0DIY8"/>
<dbReference type="WBParaSite" id="ACAC_0001131301-mRNA-1">
    <property type="protein sequence ID" value="ACAC_0001131301-mRNA-1"/>
    <property type="gene ID" value="ACAC_0001131301"/>
</dbReference>
<keyword evidence="3" id="KW-1185">Reference proteome</keyword>
<reference evidence="3" key="1">
    <citation type="submission" date="2012-09" db="EMBL/GenBank/DDBJ databases">
        <authorList>
            <person name="Martin A.A."/>
        </authorList>
    </citation>
    <scope>NUCLEOTIDE SEQUENCE</scope>
</reference>
<protein>
    <submittedName>
        <fullName evidence="4">L-type lectin-like domain-containing protein</fullName>
    </submittedName>
</protein>
<evidence type="ECO:0000313" key="4">
    <source>
        <dbReference type="WBParaSite" id="ACAC_0001131301-mRNA-1"/>
    </source>
</evidence>
<dbReference type="Proteomes" id="UP000035642">
    <property type="component" value="Unassembled WGS sequence"/>
</dbReference>
<dbReference type="InterPro" id="IPR005052">
    <property type="entry name" value="Lectin_leg"/>
</dbReference>
<proteinExistence type="predicted"/>
<dbReference type="GO" id="GO:0016020">
    <property type="term" value="C:membrane"/>
    <property type="evidence" value="ECO:0007669"/>
    <property type="project" value="InterPro"/>
</dbReference>
<organism evidence="3 4">
    <name type="scientific">Angiostrongylus cantonensis</name>
    <name type="common">Rat lungworm</name>
    <dbReference type="NCBI Taxonomy" id="6313"/>
    <lineage>
        <taxon>Eukaryota</taxon>
        <taxon>Metazoa</taxon>
        <taxon>Ecdysozoa</taxon>
        <taxon>Nematoda</taxon>
        <taxon>Chromadorea</taxon>
        <taxon>Rhabditida</taxon>
        <taxon>Rhabditina</taxon>
        <taxon>Rhabditomorpha</taxon>
        <taxon>Strongyloidea</taxon>
        <taxon>Metastrongylidae</taxon>
        <taxon>Angiostrongylus</taxon>
    </lineage>
</organism>
<keyword evidence="1" id="KW-0812">Transmembrane</keyword>
<dbReference type="Gene3D" id="2.60.120.200">
    <property type="match status" value="1"/>
</dbReference>
<dbReference type="InterPro" id="IPR013320">
    <property type="entry name" value="ConA-like_dom_sf"/>
</dbReference>
<name>A0A0K0DIY8_ANGCA</name>
<keyword evidence="1" id="KW-0472">Membrane</keyword>
<dbReference type="STRING" id="6313.A0A0K0DIY8"/>